<accession>A0A9J6FHV3</accession>
<dbReference type="Proteomes" id="UP000821853">
    <property type="component" value="Chromosome 1"/>
</dbReference>
<dbReference type="EMBL" id="JABSTR010000001">
    <property type="protein sequence ID" value="KAH9362008.1"/>
    <property type="molecule type" value="Genomic_DNA"/>
</dbReference>
<keyword evidence="1" id="KW-0812">Transmembrane</keyword>
<dbReference type="VEuPathDB" id="VectorBase:HLOH_042026"/>
<keyword evidence="4" id="KW-1185">Reference proteome</keyword>
<comment type="caution">
    <text evidence="3">The sequence shown here is derived from an EMBL/GenBank/DDBJ whole genome shotgun (WGS) entry which is preliminary data.</text>
</comment>
<dbReference type="OrthoDB" id="6487513at2759"/>
<dbReference type="AlphaFoldDB" id="A0A9J6FHV3"/>
<reference evidence="3 4" key="1">
    <citation type="journal article" date="2020" name="Cell">
        <title>Large-Scale Comparative Analyses of Tick Genomes Elucidate Their Genetic Diversity and Vector Capacities.</title>
        <authorList>
            <consortium name="Tick Genome and Microbiome Consortium (TIGMIC)"/>
            <person name="Jia N."/>
            <person name="Wang J."/>
            <person name="Shi W."/>
            <person name="Du L."/>
            <person name="Sun Y."/>
            <person name="Zhan W."/>
            <person name="Jiang J.F."/>
            <person name="Wang Q."/>
            <person name="Zhang B."/>
            <person name="Ji P."/>
            <person name="Bell-Sakyi L."/>
            <person name="Cui X.M."/>
            <person name="Yuan T.T."/>
            <person name="Jiang B.G."/>
            <person name="Yang W.F."/>
            <person name="Lam T.T."/>
            <person name="Chang Q.C."/>
            <person name="Ding S.J."/>
            <person name="Wang X.J."/>
            <person name="Zhu J.G."/>
            <person name="Ruan X.D."/>
            <person name="Zhao L."/>
            <person name="Wei J.T."/>
            <person name="Ye R.Z."/>
            <person name="Que T.C."/>
            <person name="Du C.H."/>
            <person name="Zhou Y.H."/>
            <person name="Cheng J.X."/>
            <person name="Dai P.F."/>
            <person name="Guo W.B."/>
            <person name="Han X.H."/>
            <person name="Huang E.J."/>
            <person name="Li L.F."/>
            <person name="Wei W."/>
            <person name="Gao Y.C."/>
            <person name="Liu J.Z."/>
            <person name="Shao H.Z."/>
            <person name="Wang X."/>
            <person name="Wang C.C."/>
            <person name="Yang T.C."/>
            <person name="Huo Q.B."/>
            <person name="Li W."/>
            <person name="Chen H.Y."/>
            <person name="Chen S.E."/>
            <person name="Zhou L.G."/>
            <person name="Ni X.B."/>
            <person name="Tian J.H."/>
            <person name="Sheng Y."/>
            <person name="Liu T."/>
            <person name="Pan Y.S."/>
            <person name="Xia L.Y."/>
            <person name="Li J."/>
            <person name="Zhao F."/>
            <person name="Cao W.C."/>
        </authorList>
    </citation>
    <scope>NUCLEOTIDE SEQUENCE [LARGE SCALE GENOMIC DNA]</scope>
    <source>
        <strain evidence="3">HaeL-2018</strain>
    </source>
</reference>
<proteinExistence type="predicted"/>
<dbReference type="OMA" id="WNVSRYG"/>
<evidence type="ECO:0000313" key="4">
    <source>
        <dbReference type="Proteomes" id="UP000821853"/>
    </source>
</evidence>
<keyword evidence="2" id="KW-0732">Signal</keyword>
<name>A0A9J6FHV3_HAELO</name>
<sequence>MNVFPLLVAVLVLVSLEGADALFLSTLSLLPISAIVSLGGVGGLKLAIAMKILGMLGWWDVSRYGVGLRASIENNRLPERVVPLPKPQSIFSGPTISVPIALLPYFIGGRLKSPTSIRLPVKDFVLLANQSARFESPKVKFSSEGSATVKGTKGSQVHASGEFRSPLVNVEAEKTATLRGRRSIESDPRVVKEAVSLVKELDSDRCILRLSCEVSADPSSYGTYGRRVADFMTGLGPVGSDSAFVDFETAYRRGRSAGVAGCTRSYATCKFDLRALVALVESS</sequence>
<evidence type="ECO:0000256" key="2">
    <source>
        <dbReference type="SAM" id="SignalP"/>
    </source>
</evidence>
<evidence type="ECO:0000313" key="3">
    <source>
        <dbReference type="EMBL" id="KAH9362008.1"/>
    </source>
</evidence>
<keyword evidence="1" id="KW-0472">Membrane</keyword>
<feature type="chain" id="PRO_5039936662" evidence="2">
    <location>
        <begin position="22"/>
        <end position="283"/>
    </location>
</feature>
<gene>
    <name evidence="3" type="ORF">HPB48_014947</name>
</gene>
<evidence type="ECO:0000256" key="1">
    <source>
        <dbReference type="SAM" id="Phobius"/>
    </source>
</evidence>
<feature type="transmembrane region" description="Helical" evidence="1">
    <location>
        <begin position="28"/>
        <end position="48"/>
    </location>
</feature>
<protein>
    <submittedName>
        <fullName evidence="3">Uncharacterized protein</fullName>
    </submittedName>
</protein>
<feature type="signal peptide" evidence="2">
    <location>
        <begin position="1"/>
        <end position="21"/>
    </location>
</feature>
<organism evidence="3 4">
    <name type="scientific">Haemaphysalis longicornis</name>
    <name type="common">Bush tick</name>
    <dbReference type="NCBI Taxonomy" id="44386"/>
    <lineage>
        <taxon>Eukaryota</taxon>
        <taxon>Metazoa</taxon>
        <taxon>Ecdysozoa</taxon>
        <taxon>Arthropoda</taxon>
        <taxon>Chelicerata</taxon>
        <taxon>Arachnida</taxon>
        <taxon>Acari</taxon>
        <taxon>Parasitiformes</taxon>
        <taxon>Ixodida</taxon>
        <taxon>Ixodoidea</taxon>
        <taxon>Ixodidae</taxon>
        <taxon>Haemaphysalinae</taxon>
        <taxon>Haemaphysalis</taxon>
    </lineage>
</organism>
<keyword evidence="1" id="KW-1133">Transmembrane helix</keyword>